<evidence type="ECO:0000313" key="2">
    <source>
        <dbReference type="EMBL" id="SVC21896.1"/>
    </source>
</evidence>
<name>A0A382KD10_9ZZZZ</name>
<reference evidence="2" key="1">
    <citation type="submission" date="2018-05" db="EMBL/GenBank/DDBJ databases">
        <authorList>
            <person name="Lanie J.A."/>
            <person name="Ng W.-L."/>
            <person name="Kazmierczak K.M."/>
            <person name="Andrzejewski T.M."/>
            <person name="Davidsen T.M."/>
            <person name="Wayne K.J."/>
            <person name="Tettelin H."/>
            <person name="Glass J.I."/>
            <person name="Rusch D."/>
            <person name="Podicherti R."/>
            <person name="Tsui H.-C.T."/>
            <person name="Winkler M.E."/>
        </authorList>
    </citation>
    <scope>NUCLEOTIDE SEQUENCE</scope>
</reference>
<gene>
    <name evidence="2" type="ORF">METZ01_LOCUS274750</name>
</gene>
<evidence type="ECO:0000259" key="1">
    <source>
        <dbReference type="Pfam" id="PF00144"/>
    </source>
</evidence>
<dbReference type="PANTHER" id="PTHR43283">
    <property type="entry name" value="BETA-LACTAMASE-RELATED"/>
    <property type="match status" value="1"/>
</dbReference>
<proteinExistence type="predicted"/>
<protein>
    <recommendedName>
        <fullName evidence="1">Beta-lactamase-related domain-containing protein</fullName>
    </recommendedName>
</protein>
<dbReference type="Gene3D" id="3.40.710.10">
    <property type="entry name" value="DD-peptidase/beta-lactamase superfamily"/>
    <property type="match status" value="1"/>
</dbReference>
<dbReference type="InterPro" id="IPR050789">
    <property type="entry name" value="Diverse_Enzym_Activities"/>
</dbReference>
<dbReference type="AlphaFoldDB" id="A0A382KD10"/>
<dbReference type="PANTHER" id="PTHR43283:SF3">
    <property type="entry name" value="BETA-LACTAMASE FAMILY PROTEIN (AFU_ORTHOLOGUE AFUA_5G07500)"/>
    <property type="match status" value="1"/>
</dbReference>
<dbReference type="InterPro" id="IPR001466">
    <property type="entry name" value="Beta-lactam-related"/>
</dbReference>
<sequence>MKYFILAGIASFILSSLTAESFRVVRAESVGMSTKRLEILTNQLDDYVDKNQLSGGVALVLRKGKAAYFRSFGYRDLEYKDPMEKDDIFRIASQTKAIISVAIMILQERGQLLIKDPVGHYISEFNNTFVAIKKDGGFNVVKSKRKITVRDLLTHTAGVGWGLGPGKKYWEKADIIGWYFADKNETIQQTVKRIAELPMDAQPGNRFVYGLSTDILGALIEVISKRPLDQFLQEEIFNPLDMKDTHFYLPIDKKDRLATVYSSTELGVVKSPDPGKRVSASMIGQGHYLTGPRKSFSGGAGLLSTAEDYASFLQMMLNGGTLNTNRIISKKTVELITV</sequence>
<dbReference type="Pfam" id="PF00144">
    <property type="entry name" value="Beta-lactamase"/>
    <property type="match status" value="1"/>
</dbReference>
<dbReference type="EMBL" id="UINC01079672">
    <property type="protein sequence ID" value="SVC21896.1"/>
    <property type="molecule type" value="Genomic_DNA"/>
</dbReference>
<organism evidence="2">
    <name type="scientific">marine metagenome</name>
    <dbReference type="NCBI Taxonomy" id="408172"/>
    <lineage>
        <taxon>unclassified sequences</taxon>
        <taxon>metagenomes</taxon>
        <taxon>ecological metagenomes</taxon>
    </lineage>
</organism>
<feature type="non-terminal residue" evidence="2">
    <location>
        <position position="338"/>
    </location>
</feature>
<dbReference type="InterPro" id="IPR012338">
    <property type="entry name" value="Beta-lactam/transpept-like"/>
</dbReference>
<accession>A0A382KD10</accession>
<feature type="domain" description="Beta-lactamase-related" evidence="1">
    <location>
        <begin position="44"/>
        <end position="332"/>
    </location>
</feature>
<dbReference type="SUPFAM" id="SSF56601">
    <property type="entry name" value="beta-lactamase/transpeptidase-like"/>
    <property type="match status" value="1"/>
</dbReference>